<reference evidence="8 9" key="1">
    <citation type="submission" date="2013-03" db="EMBL/GenBank/DDBJ databases">
        <title>The Genome Sequence of Exophiala aquamarina CBS 119918.</title>
        <authorList>
            <consortium name="The Broad Institute Genomics Platform"/>
            <person name="Cuomo C."/>
            <person name="de Hoog S."/>
            <person name="Gorbushina A."/>
            <person name="Walker B."/>
            <person name="Young S.K."/>
            <person name="Zeng Q."/>
            <person name="Gargeya S."/>
            <person name="Fitzgerald M."/>
            <person name="Haas B."/>
            <person name="Abouelleil A."/>
            <person name="Allen A.W."/>
            <person name="Alvarado L."/>
            <person name="Arachchi H.M."/>
            <person name="Berlin A.M."/>
            <person name="Chapman S.B."/>
            <person name="Gainer-Dewar J."/>
            <person name="Goldberg J."/>
            <person name="Griggs A."/>
            <person name="Gujja S."/>
            <person name="Hansen M."/>
            <person name="Howarth C."/>
            <person name="Imamovic A."/>
            <person name="Ireland A."/>
            <person name="Larimer J."/>
            <person name="McCowan C."/>
            <person name="Murphy C."/>
            <person name="Pearson M."/>
            <person name="Poon T.W."/>
            <person name="Priest M."/>
            <person name="Roberts A."/>
            <person name="Saif S."/>
            <person name="Shea T."/>
            <person name="Sisk P."/>
            <person name="Sykes S."/>
            <person name="Wortman J."/>
            <person name="Nusbaum C."/>
            <person name="Birren B."/>
        </authorList>
    </citation>
    <scope>NUCLEOTIDE SEQUENCE [LARGE SCALE GENOMIC DNA]</scope>
    <source>
        <strain evidence="8 9">CBS 119918</strain>
    </source>
</reference>
<organism evidence="8 9">
    <name type="scientific">Exophiala aquamarina CBS 119918</name>
    <dbReference type="NCBI Taxonomy" id="1182545"/>
    <lineage>
        <taxon>Eukaryota</taxon>
        <taxon>Fungi</taxon>
        <taxon>Dikarya</taxon>
        <taxon>Ascomycota</taxon>
        <taxon>Pezizomycotina</taxon>
        <taxon>Eurotiomycetes</taxon>
        <taxon>Chaetothyriomycetidae</taxon>
        <taxon>Chaetothyriales</taxon>
        <taxon>Herpotrichiellaceae</taxon>
        <taxon>Exophiala</taxon>
    </lineage>
</organism>
<sequence length="487" mass="54926">MTTDKDISKENFIEDVRGHTPVDLLEQQNADEVFTPKEARDIVRKIDWRLIVPLGLMLGANLIDRTNLGNTSIAGMTADLELNVGSRYNIILLVFFGPYVLAQLPCAIIVRKWGPRTYLPLITLLWGIVMLSFAFVRDWRVMIALRVLLGVVEAGLFPGAIYLLSLWYTRYQVYKRYSSFYLISVIGAAFSGVLAYVFSLMKGLGGLEAWRWIFVMEGLITIIIAFIGYAMMVGVPQDSHKAWKFLSKEEEDYILRTLENDRHDAEQNEEFQWGKFLRPATDPKIWGFGFLFFFSTIVAYAISYFLPIILLRQLKFELGVAQLLSTPPFIWACILMLIEAWLGDCYHIRGPIIMCNSIQSIVGLCLLAWTSTPGVQYLGVCFVAGGCHPNLPAVITWQANNVRGQWKRSFCSASLIAMGGVGGIVGSVVYRAKDAPRYLPGIYASIVCYVLTLIVSGMMMLYFSRVNKQADNGHRLIEGLEGFRYTL</sequence>
<evidence type="ECO:0000256" key="4">
    <source>
        <dbReference type="ARBA" id="ARBA00022989"/>
    </source>
</evidence>
<dbReference type="InterPro" id="IPR020846">
    <property type="entry name" value="MFS_dom"/>
</dbReference>
<feature type="transmembrane region" description="Helical" evidence="6">
    <location>
        <begin position="350"/>
        <end position="369"/>
    </location>
</feature>
<dbReference type="PANTHER" id="PTHR43791:SF3">
    <property type="entry name" value="MAJOR FACILITATOR SUPERFAMILY (MFS) PROFILE DOMAIN-CONTAINING PROTEIN"/>
    <property type="match status" value="1"/>
</dbReference>
<dbReference type="RefSeq" id="XP_013256773.1">
    <property type="nucleotide sequence ID" value="XM_013401319.1"/>
</dbReference>
<dbReference type="InterPro" id="IPR036259">
    <property type="entry name" value="MFS_trans_sf"/>
</dbReference>
<dbReference type="PANTHER" id="PTHR43791">
    <property type="entry name" value="PERMEASE-RELATED"/>
    <property type="match status" value="1"/>
</dbReference>
<dbReference type="EMBL" id="AMGV01000011">
    <property type="protein sequence ID" value="KEF54183.1"/>
    <property type="molecule type" value="Genomic_DNA"/>
</dbReference>
<dbReference type="PROSITE" id="PS50850">
    <property type="entry name" value="MFS"/>
    <property type="match status" value="1"/>
</dbReference>
<keyword evidence="3 6" id="KW-0812">Transmembrane</keyword>
<feature type="transmembrane region" description="Helical" evidence="6">
    <location>
        <begin position="318"/>
        <end position="338"/>
    </location>
</feature>
<evidence type="ECO:0000259" key="7">
    <source>
        <dbReference type="PROSITE" id="PS50850"/>
    </source>
</evidence>
<feature type="transmembrane region" description="Helical" evidence="6">
    <location>
        <begin position="180"/>
        <end position="198"/>
    </location>
</feature>
<feature type="transmembrane region" description="Helical" evidence="6">
    <location>
        <begin position="210"/>
        <end position="235"/>
    </location>
</feature>
<dbReference type="FunFam" id="1.20.1250.20:FF:000018">
    <property type="entry name" value="MFS transporter permease"/>
    <property type="match status" value="1"/>
</dbReference>
<feature type="domain" description="Major facilitator superfamily (MFS) profile" evidence="7">
    <location>
        <begin position="50"/>
        <end position="468"/>
    </location>
</feature>
<feature type="transmembrane region" description="Helical" evidence="6">
    <location>
        <begin position="409"/>
        <end position="430"/>
    </location>
</feature>
<dbReference type="SUPFAM" id="SSF103473">
    <property type="entry name" value="MFS general substrate transporter"/>
    <property type="match status" value="1"/>
</dbReference>
<comment type="subcellular location">
    <subcellularLocation>
        <location evidence="1">Membrane</location>
        <topology evidence="1">Multi-pass membrane protein</topology>
    </subcellularLocation>
</comment>
<dbReference type="OrthoDB" id="3639251at2759"/>
<name>A0A072P4J6_9EURO</name>
<dbReference type="GeneID" id="25284886"/>
<protein>
    <recommendedName>
        <fullName evidence="7">Major facilitator superfamily (MFS) profile domain-containing protein</fullName>
    </recommendedName>
</protein>
<evidence type="ECO:0000313" key="8">
    <source>
        <dbReference type="EMBL" id="KEF54183.1"/>
    </source>
</evidence>
<keyword evidence="5 6" id="KW-0472">Membrane</keyword>
<dbReference type="VEuPathDB" id="FungiDB:A1O9_09978"/>
<dbReference type="Proteomes" id="UP000027920">
    <property type="component" value="Unassembled WGS sequence"/>
</dbReference>
<keyword evidence="9" id="KW-1185">Reference proteome</keyword>
<feature type="transmembrane region" description="Helical" evidence="6">
    <location>
        <begin position="117"/>
        <end position="137"/>
    </location>
</feature>
<evidence type="ECO:0000256" key="6">
    <source>
        <dbReference type="SAM" id="Phobius"/>
    </source>
</evidence>
<dbReference type="Pfam" id="PF07690">
    <property type="entry name" value="MFS_1"/>
    <property type="match status" value="1"/>
</dbReference>
<dbReference type="GO" id="GO:0022857">
    <property type="term" value="F:transmembrane transporter activity"/>
    <property type="evidence" value="ECO:0007669"/>
    <property type="project" value="InterPro"/>
</dbReference>
<dbReference type="GO" id="GO:0016020">
    <property type="term" value="C:membrane"/>
    <property type="evidence" value="ECO:0007669"/>
    <property type="project" value="UniProtKB-SubCell"/>
</dbReference>
<dbReference type="FunFam" id="1.20.1250.20:FF:000013">
    <property type="entry name" value="MFS general substrate transporter"/>
    <property type="match status" value="1"/>
</dbReference>
<proteinExistence type="predicted"/>
<gene>
    <name evidence="8" type="ORF">A1O9_09978</name>
</gene>
<evidence type="ECO:0000256" key="1">
    <source>
        <dbReference type="ARBA" id="ARBA00004141"/>
    </source>
</evidence>
<accession>A0A072P4J6</accession>
<feature type="transmembrane region" description="Helical" evidence="6">
    <location>
        <begin position="143"/>
        <end position="168"/>
    </location>
</feature>
<feature type="transmembrane region" description="Helical" evidence="6">
    <location>
        <begin position="442"/>
        <end position="463"/>
    </location>
</feature>
<evidence type="ECO:0000256" key="3">
    <source>
        <dbReference type="ARBA" id="ARBA00022692"/>
    </source>
</evidence>
<dbReference type="HOGENOM" id="CLU_001265_0_1_1"/>
<feature type="transmembrane region" description="Helical" evidence="6">
    <location>
        <begin position="375"/>
        <end position="397"/>
    </location>
</feature>
<comment type="caution">
    <text evidence="8">The sequence shown here is derived from an EMBL/GenBank/DDBJ whole genome shotgun (WGS) entry which is preliminary data.</text>
</comment>
<keyword evidence="4 6" id="KW-1133">Transmembrane helix</keyword>
<dbReference type="AlphaFoldDB" id="A0A072P4J6"/>
<dbReference type="InterPro" id="IPR011701">
    <property type="entry name" value="MFS"/>
</dbReference>
<feature type="transmembrane region" description="Helical" evidence="6">
    <location>
        <begin position="46"/>
        <end position="63"/>
    </location>
</feature>
<evidence type="ECO:0000256" key="2">
    <source>
        <dbReference type="ARBA" id="ARBA00022448"/>
    </source>
</evidence>
<evidence type="ECO:0000313" key="9">
    <source>
        <dbReference type="Proteomes" id="UP000027920"/>
    </source>
</evidence>
<dbReference type="Gene3D" id="1.20.1250.20">
    <property type="entry name" value="MFS general substrate transporter like domains"/>
    <property type="match status" value="2"/>
</dbReference>
<feature type="transmembrane region" description="Helical" evidence="6">
    <location>
        <begin position="90"/>
        <end position="110"/>
    </location>
</feature>
<feature type="transmembrane region" description="Helical" evidence="6">
    <location>
        <begin position="285"/>
        <end position="306"/>
    </location>
</feature>
<evidence type="ECO:0000256" key="5">
    <source>
        <dbReference type="ARBA" id="ARBA00023136"/>
    </source>
</evidence>
<keyword evidence="2" id="KW-0813">Transport</keyword>